<organism evidence="2 3">
    <name type="scientific">Streptococcus criceti HS-6</name>
    <dbReference type="NCBI Taxonomy" id="873449"/>
    <lineage>
        <taxon>Bacteria</taxon>
        <taxon>Bacillati</taxon>
        <taxon>Bacillota</taxon>
        <taxon>Bacilli</taxon>
        <taxon>Lactobacillales</taxon>
        <taxon>Streptococcaceae</taxon>
        <taxon>Streptococcus</taxon>
    </lineage>
</organism>
<proteinExistence type="predicted"/>
<evidence type="ECO:0000256" key="1">
    <source>
        <dbReference type="SAM" id="Phobius"/>
    </source>
</evidence>
<comment type="caution">
    <text evidence="2">The sequence shown here is derived from an EMBL/GenBank/DDBJ whole genome shotgun (WGS) entry which is preliminary data.</text>
</comment>
<keyword evidence="1" id="KW-0812">Transmembrane</keyword>
<name>G5JR81_STRCG</name>
<dbReference type="EMBL" id="AEUV02000002">
    <property type="protein sequence ID" value="EHI75037.1"/>
    <property type="molecule type" value="Genomic_DNA"/>
</dbReference>
<dbReference type="Proteomes" id="UP000004322">
    <property type="component" value="Unassembled WGS sequence"/>
</dbReference>
<reference evidence="2" key="1">
    <citation type="submission" date="2011-07" db="EMBL/GenBank/DDBJ databases">
        <authorList>
            <person name="Stanhope M.J."/>
            <person name="Durkin A.S."/>
            <person name="Hostetler J."/>
            <person name="Kim M."/>
            <person name="Radune D."/>
            <person name="Singh I."/>
            <person name="Town C.D."/>
        </authorList>
    </citation>
    <scope>NUCLEOTIDE SEQUENCE [LARGE SCALE GENOMIC DNA]</scope>
    <source>
        <strain evidence="2">HS-6</strain>
    </source>
</reference>
<dbReference type="AlphaFoldDB" id="G5JR81"/>
<protein>
    <submittedName>
        <fullName evidence="2">Uncharacterized protein</fullName>
    </submittedName>
</protein>
<keyword evidence="1" id="KW-0472">Membrane</keyword>
<evidence type="ECO:0000313" key="2">
    <source>
        <dbReference type="EMBL" id="EHI75037.1"/>
    </source>
</evidence>
<dbReference type="STRING" id="873449.STRCR_1967"/>
<keyword evidence="3" id="KW-1185">Reference proteome</keyword>
<keyword evidence="1" id="KW-1133">Transmembrane helix</keyword>
<feature type="transmembrane region" description="Helical" evidence="1">
    <location>
        <begin position="25"/>
        <end position="49"/>
    </location>
</feature>
<sequence length="62" mass="6860">MSVGTLLSFCNVVTFEEDETKVLSLIYLLGAVVDWISLSFAMHVIAAILTNCAEVEQRNQIL</sequence>
<gene>
    <name evidence="2" type="ORF">STRCR_1967</name>
</gene>
<accession>G5JR81</accession>
<evidence type="ECO:0000313" key="3">
    <source>
        <dbReference type="Proteomes" id="UP000004322"/>
    </source>
</evidence>